<protein>
    <recommendedName>
        <fullName evidence="2">Dynein heavy chain ATP-binding dynein motor region domain-containing protein</fullName>
    </recommendedName>
</protein>
<name>A0A0H5QQ42_9EUKA</name>
<organism evidence="3">
    <name type="scientific">Spongospora subterranea</name>
    <dbReference type="NCBI Taxonomy" id="70186"/>
    <lineage>
        <taxon>Eukaryota</taxon>
        <taxon>Sar</taxon>
        <taxon>Rhizaria</taxon>
        <taxon>Endomyxa</taxon>
        <taxon>Phytomyxea</taxon>
        <taxon>Plasmodiophorida</taxon>
        <taxon>Plasmodiophoridae</taxon>
        <taxon>Spongospora</taxon>
    </lineage>
</organism>
<dbReference type="PANTHER" id="PTHR45703">
    <property type="entry name" value="DYNEIN HEAVY CHAIN"/>
    <property type="match status" value="1"/>
</dbReference>
<dbReference type="InterPro" id="IPR026983">
    <property type="entry name" value="DHC"/>
</dbReference>
<evidence type="ECO:0000259" key="2">
    <source>
        <dbReference type="Pfam" id="PF12781"/>
    </source>
</evidence>
<accession>A0A0H5QQ42</accession>
<dbReference type="Gene3D" id="6.10.140.1060">
    <property type="match status" value="1"/>
</dbReference>
<dbReference type="Pfam" id="PF12781">
    <property type="entry name" value="AAA_9"/>
    <property type="match status" value="1"/>
</dbReference>
<feature type="domain" description="Dynein heavy chain ATP-binding dynein motor region" evidence="2">
    <location>
        <begin position="1"/>
        <end position="112"/>
    </location>
</feature>
<dbReference type="PANTHER" id="PTHR45703:SF22">
    <property type="entry name" value="DYNEIN CYTOPLASMIC 2 HEAVY CHAIN 1"/>
    <property type="match status" value="1"/>
</dbReference>
<evidence type="ECO:0000256" key="1">
    <source>
        <dbReference type="SAM" id="Coils"/>
    </source>
</evidence>
<sequence>VDYCDDFSMYLVSHDPEPNLTRDANALVNIVNFTITQSGLESQLLGILLAQEEPALEQRKSDLLSKEEKLKIQLADLEKNLLEELATSEGNILENRSLIESLNSTKSRSKEISASLDHARDIQLDLNQQRMAYAPISRTGALLYFLIDLLYHINPMYRFSLGAFLNEFRMVLVNSEGAPAKDKDKPARIAFFVRMLIVRQYR</sequence>
<feature type="coiled-coil region" evidence="1">
    <location>
        <begin position="60"/>
        <end position="87"/>
    </location>
</feature>
<feature type="non-terminal residue" evidence="3">
    <location>
        <position position="1"/>
    </location>
</feature>
<feature type="non-terminal residue" evidence="3">
    <location>
        <position position="202"/>
    </location>
</feature>
<dbReference type="InterPro" id="IPR035706">
    <property type="entry name" value="AAA_9"/>
</dbReference>
<dbReference type="GO" id="GO:0045505">
    <property type="term" value="F:dynein intermediate chain binding"/>
    <property type="evidence" value="ECO:0007669"/>
    <property type="project" value="InterPro"/>
</dbReference>
<dbReference type="GO" id="GO:0030286">
    <property type="term" value="C:dynein complex"/>
    <property type="evidence" value="ECO:0007669"/>
    <property type="project" value="InterPro"/>
</dbReference>
<keyword evidence="1" id="KW-0175">Coiled coil</keyword>
<reference evidence="3" key="1">
    <citation type="submission" date="2015-04" db="EMBL/GenBank/DDBJ databases">
        <title>The genome sequence of the plant pathogenic Rhizarian Plasmodiophora brassicae reveals insights in its biotrophic life cycle and the origin of chitin synthesis.</title>
        <authorList>
            <person name="Schwelm A."/>
            <person name="Fogelqvist J."/>
            <person name="Knaust A."/>
            <person name="Julke S."/>
            <person name="Lilja T."/>
            <person name="Dhandapani V."/>
            <person name="Bonilla-Rosso G."/>
            <person name="Karlsson M."/>
            <person name="Shevchenko A."/>
            <person name="Choi S.R."/>
            <person name="Kim H.G."/>
            <person name="Park J.Y."/>
            <person name="Lim Y.P."/>
            <person name="Ludwig-Muller J."/>
            <person name="Dixelius C."/>
        </authorList>
    </citation>
    <scope>NUCLEOTIDE SEQUENCE</scope>
    <source>
        <tissue evidence="3">Potato root galls</tissue>
    </source>
</reference>
<dbReference type="EMBL" id="HACM01003300">
    <property type="protein sequence ID" value="CRZ03742.1"/>
    <property type="molecule type" value="Transcribed_RNA"/>
</dbReference>
<dbReference type="GO" id="GO:0007018">
    <property type="term" value="P:microtubule-based movement"/>
    <property type="evidence" value="ECO:0007669"/>
    <property type="project" value="InterPro"/>
</dbReference>
<evidence type="ECO:0000313" key="3">
    <source>
        <dbReference type="EMBL" id="CRZ03742.1"/>
    </source>
</evidence>
<proteinExistence type="predicted"/>
<dbReference type="AlphaFoldDB" id="A0A0H5QQ42"/>
<dbReference type="InterPro" id="IPR027417">
    <property type="entry name" value="P-loop_NTPase"/>
</dbReference>
<dbReference type="Gene3D" id="3.40.50.300">
    <property type="entry name" value="P-loop containing nucleotide triphosphate hydrolases"/>
    <property type="match status" value="1"/>
</dbReference>
<dbReference type="Gene3D" id="1.10.8.1220">
    <property type="match status" value="1"/>
</dbReference>
<dbReference type="GO" id="GO:0051959">
    <property type="term" value="F:dynein light intermediate chain binding"/>
    <property type="evidence" value="ECO:0007669"/>
    <property type="project" value="InterPro"/>
</dbReference>